<feature type="region of interest" description="Disordered" evidence="2">
    <location>
        <begin position="73"/>
        <end position="93"/>
    </location>
</feature>
<evidence type="ECO:0000256" key="2">
    <source>
        <dbReference type="SAM" id="MobiDB-lite"/>
    </source>
</evidence>
<dbReference type="Proteomes" id="UP001566132">
    <property type="component" value="Unassembled WGS sequence"/>
</dbReference>
<feature type="compositionally biased region" description="Polar residues" evidence="2">
    <location>
        <begin position="73"/>
        <end position="82"/>
    </location>
</feature>
<dbReference type="Pfam" id="PF05225">
    <property type="entry name" value="HTH_psq"/>
    <property type="match status" value="1"/>
</dbReference>
<dbReference type="Gene3D" id="1.10.10.60">
    <property type="entry name" value="Homeodomain-like"/>
    <property type="match status" value="1"/>
</dbReference>
<comment type="subcellular location">
    <subcellularLocation>
        <location evidence="1">Nucleus</location>
    </subcellularLocation>
</comment>
<dbReference type="InterPro" id="IPR007889">
    <property type="entry name" value="HTH_Psq"/>
</dbReference>
<feature type="region of interest" description="Disordered" evidence="2">
    <location>
        <begin position="1"/>
        <end position="31"/>
    </location>
</feature>
<dbReference type="InterPro" id="IPR009057">
    <property type="entry name" value="Homeodomain-like_sf"/>
</dbReference>
<evidence type="ECO:0000256" key="1">
    <source>
        <dbReference type="ARBA" id="ARBA00004123"/>
    </source>
</evidence>
<organism evidence="4 5">
    <name type="scientific">Hypothenemus hampei</name>
    <name type="common">Coffee berry borer</name>
    <dbReference type="NCBI Taxonomy" id="57062"/>
    <lineage>
        <taxon>Eukaryota</taxon>
        <taxon>Metazoa</taxon>
        <taxon>Ecdysozoa</taxon>
        <taxon>Arthropoda</taxon>
        <taxon>Hexapoda</taxon>
        <taxon>Insecta</taxon>
        <taxon>Pterygota</taxon>
        <taxon>Neoptera</taxon>
        <taxon>Endopterygota</taxon>
        <taxon>Coleoptera</taxon>
        <taxon>Polyphaga</taxon>
        <taxon>Cucujiformia</taxon>
        <taxon>Curculionidae</taxon>
        <taxon>Scolytinae</taxon>
        <taxon>Hypothenemus</taxon>
    </lineage>
</organism>
<dbReference type="GO" id="GO:0005634">
    <property type="term" value="C:nucleus"/>
    <property type="evidence" value="ECO:0007669"/>
    <property type="project" value="UniProtKB-SubCell"/>
</dbReference>
<accession>A0ABD1EJ23</accession>
<keyword evidence="5" id="KW-1185">Reference proteome</keyword>
<feature type="compositionally biased region" description="Basic and acidic residues" evidence="2">
    <location>
        <begin position="12"/>
        <end position="31"/>
    </location>
</feature>
<evidence type="ECO:0000259" key="3">
    <source>
        <dbReference type="Pfam" id="PF05225"/>
    </source>
</evidence>
<evidence type="ECO:0000313" key="4">
    <source>
        <dbReference type="EMBL" id="KAL1494703.1"/>
    </source>
</evidence>
<evidence type="ECO:0000313" key="5">
    <source>
        <dbReference type="Proteomes" id="UP001566132"/>
    </source>
</evidence>
<gene>
    <name evidence="4" type="ORF">ABEB36_010261</name>
</gene>
<comment type="caution">
    <text evidence="4">The sequence shown here is derived from an EMBL/GenBank/DDBJ whole genome shotgun (WGS) entry which is preliminary data.</text>
</comment>
<dbReference type="EMBL" id="JBDJPC010000007">
    <property type="protein sequence ID" value="KAL1494703.1"/>
    <property type="molecule type" value="Genomic_DNA"/>
</dbReference>
<protein>
    <recommendedName>
        <fullName evidence="3">HTH psq-type domain-containing protein</fullName>
    </recommendedName>
</protein>
<sequence length="181" mass="20380">MDQLPVQIQPRSDCRMQLEEPEERPSVKEEELTLSIVKEEESCTSELSIRSPELDLLASIPTQTNESLKQKIQNQSSISNPSLPAVPPNRVESRSRNSNIIDMRTSLSKVIIGKPKGPNSRRYCNQFYPDANYTNADLTTAIQQVLNKNMTMSQASQAFGVPYHILMLFIEAKFAVIVPTE</sequence>
<feature type="domain" description="HTH psq-type" evidence="3">
    <location>
        <begin position="134"/>
        <end position="163"/>
    </location>
</feature>
<name>A0ABD1EJ23_HYPHA</name>
<proteinExistence type="predicted"/>
<dbReference type="SUPFAM" id="SSF46689">
    <property type="entry name" value="Homeodomain-like"/>
    <property type="match status" value="1"/>
</dbReference>
<dbReference type="AlphaFoldDB" id="A0ABD1EJ23"/>
<reference evidence="4 5" key="1">
    <citation type="submission" date="2024-05" db="EMBL/GenBank/DDBJ databases">
        <title>Genetic variation in Jamaican populations of the coffee berry borer (Hypothenemus hampei).</title>
        <authorList>
            <person name="Errbii M."/>
            <person name="Myrie A."/>
        </authorList>
    </citation>
    <scope>NUCLEOTIDE SEQUENCE [LARGE SCALE GENOMIC DNA]</scope>
    <source>
        <strain evidence="4">JA-Hopewell-2020-01-JO</strain>
        <tissue evidence="4">Whole body</tissue>
    </source>
</reference>